<gene>
    <name evidence="2" type="ORF">METZ01_LOCUS287078</name>
</gene>
<accession>A0A382LBF1</accession>
<evidence type="ECO:0000256" key="1">
    <source>
        <dbReference type="SAM" id="MobiDB-lite"/>
    </source>
</evidence>
<protein>
    <submittedName>
        <fullName evidence="2">Uncharacterized protein</fullName>
    </submittedName>
</protein>
<organism evidence="2">
    <name type="scientific">marine metagenome</name>
    <dbReference type="NCBI Taxonomy" id="408172"/>
    <lineage>
        <taxon>unclassified sequences</taxon>
        <taxon>metagenomes</taxon>
        <taxon>ecological metagenomes</taxon>
    </lineage>
</organism>
<dbReference type="AlphaFoldDB" id="A0A382LBF1"/>
<name>A0A382LBF1_9ZZZZ</name>
<reference evidence="2" key="1">
    <citation type="submission" date="2018-05" db="EMBL/GenBank/DDBJ databases">
        <authorList>
            <person name="Lanie J.A."/>
            <person name="Ng W.-L."/>
            <person name="Kazmierczak K.M."/>
            <person name="Andrzejewski T.M."/>
            <person name="Davidsen T.M."/>
            <person name="Wayne K.J."/>
            <person name="Tettelin H."/>
            <person name="Glass J.I."/>
            <person name="Rusch D."/>
            <person name="Podicherti R."/>
            <person name="Tsui H.-C.T."/>
            <person name="Winkler M.E."/>
        </authorList>
    </citation>
    <scope>NUCLEOTIDE SEQUENCE</scope>
</reference>
<feature type="region of interest" description="Disordered" evidence="1">
    <location>
        <begin position="1"/>
        <end position="39"/>
    </location>
</feature>
<evidence type="ECO:0000313" key="2">
    <source>
        <dbReference type="EMBL" id="SVC34224.1"/>
    </source>
</evidence>
<dbReference type="EMBL" id="UINC01086092">
    <property type="protein sequence ID" value="SVC34224.1"/>
    <property type="molecule type" value="Genomic_DNA"/>
</dbReference>
<sequence length="39" mass="3959">MIQSGTGQTSTQSPTYQHSLGYRTTGTPAGSLLGTKTSG</sequence>
<feature type="compositionally biased region" description="Low complexity" evidence="1">
    <location>
        <begin position="1"/>
        <end position="13"/>
    </location>
</feature>
<proteinExistence type="predicted"/>
<feature type="compositionally biased region" description="Polar residues" evidence="1">
    <location>
        <begin position="14"/>
        <end position="39"/>
    </location>
</feature>